<sequence>MDRLRRTLFRLDGRGYGAYKELRGAYRFPEFTLYLDRIQSDPFAPPSRVRVRVPAEVARLPSSAYASEPRRIGLENFLADTLARRAREYSGVKGSGKSGLIVVHGPGQELLPRSTVSVFPDGQVEARFFVGLPAAGRRILAREAWKLLGEILPRLVRESLLYPHLPSASLWEFVTTYEDAHYLREKLAEMGLVAFVAEGAVLPRASGVDPRPAPEAIPFEPPPELLVKIELPHRGPVRGMGIPEGITLIVGGGFHGKSTLLRALELGIYNHRPGDGRELVVSRYETVKIRAEDGRSVCGVDISPFITHLPLGKPTENFETPCASGSTSQAAAIMEALEAGARVLLLDEDTSATNFMIRDARMQALIAKEKEPITPFIDRVRELYERFGVSTVLVMGGSGDYLEVADTVIAMDHFRPRVVTAEARRIVQAYPSGRKRECPRPLERIPRRRVLSSGLPRGEWKIKVQGTRGLILARQEIDLSAVEQLVSADQVRTIGILFAPLLEKLRSGRTIDQAVAELEERLRKEGFSALTREARGDLAFVRRFELAAALNRLRTLKAQPL</sequence>
<dbReference type="Pfam" id="PF21117">
    <property type="entry name" value="MRB1590_C"/>
    <property type="match status" value="1"/>
</dbReference>
<dbReference type="EMBL" id="DRMH01000113">
    <property type="protein sequence ID" value="HFC98482.1"/>
    <property type="molecule type" value="Genomic_DNA"/>
</dbReference>
<dbReference type="InterPro" id="IPR019195">
    <property type="entry name" value="ABC_ATPase_put"/>
</dbReference>
<dbReference type="Proteomes" id="UP000886043">
    <property type="component" value="Unassembled WGS sequence"/>
</dbReference>
<accession>A0A7C3GTU8</accession>
<dbReference type="Pfam" id="PF09818">
    <property type="entry name" value="ABC_ATPase"/>
    <property type="match status" value="1"/>
</dbReference>
<dbReference type="InterPro" id="IPR049069">
    <property type="entry name" value="MRB1590-like_C"/>
</dbReference>
<comment type="caution">
    <text evidence="4">The sequence shown here is derived from an EMBL/GenBank/DDBJ whole genome shotgun (WGS) entry which is preliminary data.</text>
</comment>
<dbReference type="Pfam" id="PF20446">
    <property type="entry name" value="ABC_N"/>
    <property type="match status" value="1"/>
</dbReference>
<feature type="domain" description="ATPase of the ABC class C-terminal" evidence="1">
    <location>
        <begin position="168"/>
        <end position="444"/>
    </location>
</feature>
<protein>
    <submittedName>
        <fullName evidence="4">ATPase</fullName>
    </submittedName>
</protein>
<evidence type="ECO:0000259" key="2">
    <source>
        <dbReference type="Pfam" id="PF20446"/>
    </source>
</evidence>
<gene>
    <name evidence="4" type="ORF">ENJ40_08520</name>
</gene>
<dbReference type="PANTHER" id="PTHR38149:SF1">
    <property type="entry name" value="ATPASE"/>
    <property type="match status" value="1"/>
</dbReference>
<evidence type="ECO:0000259" key="3">
    <source>
        <dbReference type="Pfam" id="PF21117"/>
    </source>
</evidence>
<evidence type="ECO:0000259" key="1">
    <source>
        <dbReference type="Pfam" id="PF09818"/>
    </source>
</evidence>
<dbReference type="PANTHER" id="PTHR38149">
    <property type="entry name" value="ATPASE"/>
    <property type="match status" value="1"/>
</dbReference>
<dbReference type="InterPro" id="IPR027417">
    <property type="entry name" value="P-loop_NTPase"/>
</dbReference>
<feature type="domain" description="MRB1590-like C-terminal" evidence="3">
    <location>
        <begin position="461"/>
        <end position="558"/>
    </location>
</feature>
<dbReference type="InterPro" id="IPR046834">
    <property type="entry name" value="ABC_ATPase_C"/>
</dbReference>
<organism evidence="4">
    <name type="scientific">Thermosulfurimonas dismutans</name>
    <dbReference type="NCBI Taxonomy" id="999894"/>
    <lineage>
        <taxon>Bacteria</taxon>
        <taxon>Pseudomonadati</taxon>
        <taxon>Thermodesulfobacteriota</taxon>
        <taxon>Thermodesulfobacteria</taxon>
        <taxon>Thermodesulfobacteriales</taxon>
        <taxon>Thermodesulfobacteriaceae</taxon>
        <taxon>Thermosulfurimonas</taxon>
    </lineage>
</organism>
<evidence type="ECO:0000313" key="4">
    <source>
        <dbReference type="EMBL" id="HFC98482.1"/>
    </source>
</evidence>
<dbReference type="SUPFAM" id="SSF52540">
    <property type="entry name" value="P-loop containing nucleoside triphosphate hydrolases"/>
    <property type="match status" value="1"/>
</dbReference>
<feature type="domain" description="ATPase of the ABC class N-terminal" evidence="2">
    <location>
        <begin position="1"/>
        <end position="162"/>
    </location>
</feature>
<dbReference type="InterPro" id="IPR046833">
    <property type="entry name" value="ABC_N"/>
</dbReference>
<proteinExistence type="predicted"/>
<name>A0A7C3GTU8_9BACT</name>
<reference evidence="4" key="1">
    <citation type="journal article" date="2020" name="mSystems">
        <title>Genome- and Community-Level Interaction Insights into Carbon Utilization and Element Cycling Functions of Hydrothermarchaeota in Hydrothermal Sediment.</title>
        <authorList>
            <person name="Zhou Z."/>
            <person name="Liu Y."/>
            <person name="Xu W."/>
            <person name="Pan J."/>
            <person name="Luo Z.H."/>
            <person name="Li M."/>
        </authorList>
    </citation>
    <scope>NUCLEOTIDE SEQUENCE [LARGE SCALE GENOMIC DNA]</scope>
    <source>
        <strain evidence="4">HyVt-483</strain>
    </source>
</reference>
<dbReference type="AlphaFoldDB" id="A0A7C3GTU8"/>
<dbReference type="Gene3D" id="3.40.50.300">
    <property type="entry name" value="P-loop containing nucleotide triphosphate hydrolases"/>
    <property type="match status" value="1"/>
</dbReference>